<keyword evidence="1" id="KW-0812">Transmembrane</keyword>
<evidence type="ECO:0000256" key="1">
    <source>
        <dbReference type="SAM" id="Phobius"/>
    </source>
</evidence>
<accession>X0YM60</accession>
<protein>
    <submittedName>
        <fullName evidence="2">Uncharacterized protein</fullName>
    </submittedName>
</protein>
<dbReference type="AlphaFoldDB" id="X0YM60"/>
<dbReference type="EMBL" id="BARS01050391">
    <property type="protein sequence ID" value="GAG48032.1"/>
    <property type="molecule type" value="Genomic_DNA"/>
</dbReference>
<organism evidence="2">
    <name type="scientific">marine sediment metagenome</name>
    <dbReference type="NCBI Taxonomy" id="412755"/>
    <lineage>
        <taxon>unclassified sequences</taxon>
        <taxon>metagenomes</taxon>
        <taxon>ecological metagenomes</taxon>
    </lineage>
</organism>
<feature type="non-terminal residue" evidence="2">
    <location>
        <position position="1"/>
    </location>
</feature>
<sequence>TDMALVKTSVGKIEKWMYLVGSTVFVSLILTVLSLIIQ</sequence>
<reference evidence="2" key="1">
    <citation type="journal article" date="2014" name="Front. Microbiol.">
        <title>High frequency of phylogenetically diverse reductive dehalogenase-homologous genes in deep subseafloor sedimentary metagenomes.</title>
        <authorList>
            <person name="Kawai M."/>
            <person name="Futagami T."/>
            <person name="Toyoda A."/>
            <person name="Takaki Y."/>
            <person name="Nishi S."/>
            <person name="Hori S."/>
            <person name="Arai W."/>
            <person name="Tsubouchi T."/>
            <person name="Morono Y."/>
            <person name="Uchiyama I."/>
            <person name="Ito T."/>
            <person name="Fujiyama A."/>
            <person name="Inagaki F."/>
            <person name="Takami H."/>
        </authorList>
    </citation>
    <scope>NUCLEOTIDE SEQUENCE</scope>
    <source>
        <strain evidence="2">Expedition CK06-06</strain>
    </source>
</reference>
<name>X0YM60_9ZZZZ</name>
<gene>
    <name evidence="2" type="ORF">S01H1_75235</name>
</gene>
<keyword evidence="1" id="KW-0472">Membrane</keyword>
<feature type="transmembrane region" description="Helical" evidence="1">
    <location>
        <begin position="16"/>
        <end position="37"/>
    </location>
</feature>
<evidence type="ECO:0000313" key="2">
    <source>
        <dbReference type="EMBL" id="GAG48032.1"/>
    </source>
</evidence>
<proteinExistence type="predicted"/>
<keyword evidence="1" id="KW-1133">Transmembrane helix</keyword>
<comment type="caution">
    <text evidence="2">The sequence shown here is derived from an EMBL/GenBank/DDBJ whole genome shotgun (WGS) entry which is preliminary data.</text>
</comment>